<accession>A0A1E4TD48</accession>
<feature type="binding site" evidence="6">
    <location>
        <position position="193"/>
    </location>
    <ligand>
        <name>substrate</name>
    </ligand>
</feature>
<dbReference type="GO" id="GO:0004040">
    <property type="term" value="F:amidase activity"/>
    <property type="evidence" value="ECO:0007669"/>
    <property type="project" value="UniProtKB-EC"/>
</dbReference>
<comment type="catalytic activity">
    <reaction evidence="1">
        <text>a monocarboxylic acid amide + H2O = a monocarboxylate + NH4(+)</text>
        <dbReference type="Rhea" id="RHEA:12020"/>
        <dbReference type="ChEBI" id="CHEBI:15377"/>
        <dbReference type="ChEBI" id="CHEBI:28938"/>
        <dbReference type="ChEBI" id="CHEBI:35757"/>
        <dbReference type="ChEBI" id="CHEBI:83628"/>
        <dbReference type="EC" id="3.5.1.4"/>
    </reaction>
</comment>
<feature type="active site" description="Charge relay system" evidence="5">
    <location>
        <position position="144"/>
    </location>
</feature>
<feature type="binding site" evidence="6">
    <location>
        <position position="219"/>
    </location>
    <ligand>
        <name>substrate</name>
    </ligand>
</feature>
<evidence type="ECO:0000313" key="9">
    <source>
        <dbReference type="Proteomes" id="UP000095023"/>
    </source>
</evidence>
<dbReference type="InterPro" id="IPR023631">
    <property type="entry name" value="Amidase_dom"/>
</dbReference>
<dbReference type="InterPro" id="IPR036928">
    <property type="entry name" value="AS_sf"/>
</dbReference>
<dbReference type="Gene3D" id="3.90.1300.10">
    <property type="entry name" value="Amidase signature (AS) domain"/>
    <property type="match status" value="1"/>
</dbReference>
<dbReference type="Pfam" id="PF01425">
    <property type="entry name" value="Amidase"/>
    <property type="match status" value="1"/>
</dbReference>
<dbReference type="InterPro" id="IPR020556">
    <property type="entry name" value="Amidase_CS"/>
</dbReference>
<organism evidence="8 9">
    <name type="scientific">Tortispora caseinolytica NRRL Y-17796</name>
    <dbReference type="NCBI Taxonomy" id="767744"/>
    <lineage>
        <taxon>Eukaryota</taxon>
        <taxon>Fungi</taxon>
        <taxon>Dikarya</taxon>
        <taxon>Ascomycota</taxon>
        <taxon>Saccharomycotina</taxon>
        <taxon>Trigonopsidomycetes</taxon>
        <taxon>Trigonopsidales</taxon>
        <taxon>Trigonopsidaceae</taxon>
        <taxon>Tortispora</taxon>
    </lineage>
</organism>
<keyword evidence="9" id="KW-1185">Reference proteome</keyword>
<reference evidence="9" key="1">
    <citation type="submission" date="2016-02" db="EMBL/GenBank/DDBJ databases">
        <title>Comparative genomics of biotechnologically important yeasts.</title>
        <authorList>
            <consortium name="DOE Joint Genome Institute"/>
            <person name="Riley R."/>
            <person name="Haridas S."/>
            <person name="Wolfe K.H."/>
            <person name="Lopes M.R."/>
            <person name="Hittinger C.T."/>
            <person name="Goker M."/>
            <person name="Salamov A."/>
            <person name="Wisecaver J."/>
            <person name="Long T.M."/>
            <person name="Aerts A.L."/>
            <person name="Barry K."/>
            <person name="Choi C."/>
            <person name="Clum A."/>
            <person name="Coughlan A.Y."/>
            <person name="Deshpande S."/>
            <person name="Douglass A.P."/>
            <person name="Hanson S.J."/>
            <person name="Klenk H.-P."/>
            <person name="Labutti K."/>
            <person name="Lapidus A."/>
            <person name="Lindquist E."/>
            <person name="Lipzen A."/>
            <person name="Meier-Kolthoff J.P."/>
            <person name="Ohm R.A."/>
            <person name="Otillar R.P."/>
            <person name="Pangilinan J."/>
            <person name="Peng Y."/>
            <person name="Rokas A."/>
            <person name="Rosa C.A."/>
            <person name="Scheuner C."/>
            <person name="Sibirny A.A."/>
            <person name="Slot J.C."/>
            <person name="Stielow J.B."/>
            <person name="Sun H."/>
            <person name="Kurtzman C.P."/>
            <person name="Blackwell M."/>
            <person name="Jeffries T.W."/>
            <person name="Grigoriev I.V."/>
        </authorList>
    </citation>
    <scope>NUCLEOTIDE SEQUENCE [LARGE SCALE GENOMIC DNA]</scope>
    <source>
        <strain evidence="9">NRRL Y-17796</strain>
    </source>
</reference>
<feature type="active site" description="Acyl-ester intermediate" evidence="5">
    <location>
        <position position="243"/>
    </location>
</feature>
<evidence type="ECO:0000256" key="2">
    <source>
        <dbReference type="ARBA" id="ARBA00009199"/>
    </source>
</evidence>
<evidence type="ECO:0000256" key="5">
    <source>
        <dbReference type="PIRSR" id="PIRSR001221-1"/>
    </source>
</evidence>
<dbReference type="OrthoDB" id="6428749at2759"/>
<proteinExistence type="inferred from homology"/>
<dbReference type="SUPFAM" id="SSF75304">
    <property type="entry name" value="Amidase signature (AS) enzymes"/>
    <property type="match status" value="1"/>
</dbReference>
<feature type="domain" description="Amidase" evidence="7">
    <location>
        <begin position="88"/>
        <end position="532"/>
    </location>
</feature>
<dbReference type="PROSITE" id="PS00571">
    <property type="entry name" value="AMIDASES"/>
    <property type="match status" value="1"/>
</dbReference>
<protein>
    <recommendedName>
        <fullName evidence="3">amidase</fullName>
        <ecNumber evidence="3">3.5.1.4</ecNumber>
    </recommendedName>
</protein>
<dbReference type="PANTHER" id="PTHR46072:SF4">
    <property type="entry name" value="AMIDASE C550.07-RELATED"/>
    <property type="match status" value="1"/>
</dbReference>
<sequence>MVEVTGEDPVKYEKEWLPLVEKARKLQADSMVKEYMIPEDKLPGPERINVMNVPYEAGTMTEKELKITETPGYALVAQMGKGELTAKEVLIAFVKRATIAQQLLNCATEFMFEEALARAEELDSKFAETGKIVGPLHGLPLSVKEHLHIAGKVCCAAFVAWLNVVPDSDNVQLALLKKAGAIPFVRTNEPQSLMHADTNNNIWGMCKNGNNLNLSSGGSSGGEGALIGFRGSPMGIGTDIGGSIRFPAAFNGCYGFRPTATRVTMKGAELAGAGQITIRCSEGPLAQSVEDLALYMESMTAGEPWRYDADLPVMPWKSAAIPEKLKIAVLWDDGTVAPVAPVVRALKYAIDKLKGAGHEVVDFNDPPMLPEIAEAINFSFFADNGQADIEALAASGEPWLELTKFALSLAKPLTAAEQWELNDKRDKARSAWLDKMNDEGIDFILGPAYYSCSPPQGTNVYWFYTSMFNCLDMPSTVFPSGLRVDPKVDVMDGFKPRTEVEASNWTRYDPETCVDAPIALQLTGRRFFDEDVVEATRIVCASLK</sequence>
<name>A0A1E4TD48_9ASCO</name>
<gene>
    <name evidence="8" type="ORF">CANCADRAFT_32832</name>
</gene>
<keyword evidence="4" id="KW-0378">Hydrolase</keyword>
<dbReference type="EMBL" id="KV453843">
    <property type="protein sequence ID" value="ODV89637.1"/>
    <property type="molecule type" value="Genomic_DNA"/>
</dbReference>
<evidence type="ECO:0000256" key="4">
    <source>
        <dbReference type="ARBA" id="ARBA00022801"/>
    </source>
</evidence>
<evidence type="ECO:0000313" key="8">
    <source>
        <dbReference type="EMBL" id="ODV89637.1"/>
    </source>
</evidence>
<feature type="active site" description="Charge relay system" evidence="5">
    <location>
        <position position="219"/>
    </location>
</feature>
<dbReference type="Proteomes" id="UP000095023">
    <property type="component" value="Unassembled WGS sequence"/>
</dbReference>
<dbReference type="AlphaFoldDB" id="A0A1E4TD48"/>
<evidence type="ECO:0000256" key="1">
    <source>
        <dbReference type="ARBA" id="ARBA00001311"/>
    </source>
</evidence>
<dbReference type="PANTHER" id="PTHR46072">
    <property type="entry name" value="AMIDASE-RELATED-RELATED"/>
    <property type="match status" value="1"/>
</dbReference>
<evidence type="ECO:0000256" key="3">
    <source>
        <dbReference type="ARBA" id="ARBA00012922"/>
    </source>
</evidence>
<dbReference type="EC" id="3.5.1.4" evidence="3"/>
<comment type="similarity">
    <text evidence="2">Belongs to the amidase family.</text>
</comment>
<evidence type="ECO:0000256" key="6">
    <source>
        <dbReference type="PIRSR" id="PIRSR001221-2"/>
    </source>
</evidence>
<dbReference type="PIRSF" id="PIRSF001221">
    <property type="entry name" value="Amidase_fungi"/>
    <property type="match status" value="1"/>
</dbReference>
<feature type="binding site" evidence="6">
    <location>
        <begin position="240"/>
        <end position="243"/>
    </location>
    <ligand>
        <name>substrate</name>
    </ligand>
</feature>
<evidence type="ECO:0000259" key="7">
    <source>
        <dbReference type="Pfam" id="PF01425"/>
    </source>
</evidence>